<keyword evidence="1" id="KW-0812">Transmembrane</keyword>
<keyword evidence="1" id="KW-1133">Transmembrane helix</keyword>
<evidence type="ECO:0000313" key="4">
    <source>
        <dbReference type="Proteomes" id="UP000429552"/>
    </source>
</evidence>
<reference evidence="2 4" key="1">
    <citation type="submission" date="2019-12" db="EMBL/GenBank/DDBJ databases">
        <title>Whole genome shotgun sequence of Streptomyces libani subsp. libani NBRC 13452.</title>
        <authorList>
            <person name="Ichikawa N."/>
            <person name="Kimura A."/>
            <person name="Kitahashi Y."/>
            <person name="Komaki H."/>
            <person name="Tamura T."/>
        </authorList>
    </citation>
    <scope>NUCLEOTIDE SEQUENCE [LARGE SCALE GENOMIC DNA]</scope>
    <source>
        <strain evidence="2 4">NBRC 13452</strain>
    </source>
</reference>
<organism evidence="2 4">
    <name type="scientific">Streptomyces nigrescens</name>
    <dbReference type="NCBI Taxonomy" id="1920"/>
    <lineage>
        <taxon>Bacteria</taxon>
        <taxon>Bacillati</taxon>
        <taxon>Actinomycetota</taxon>
        <taxon>Actinomycetes</taxon>
        <taxon>Kitasatosporales</taxon>
        <taxon>Streptomycetaceae</taxon>
        <taxon>Streptomyces</taxon>
    </lineage>
</organism>
<dbReference type="EMBL" id="CP114202">
    <property type="protein sequence ID" value="WAT94910.1"/>
    <property type="molecule type" value="Genomic_DNA"/>
</dbReference>
<evidence type="ECO:0000313" key="5">
    <source>
        <dbReference type="Proteomes" id="UP001210609"/>
    </source>
</evidence>
<reference evidence="3 5" key="2">
    <citation type="submission" date="2022-12" db="EMBL/GenBank/DDBJ databases">
        <authorList>
            <person name="Ruckert C."/>
            <person name="Busche T."/>
            <person name="Kalinowski J."/>
            <person name="Wittmann C."/>
        </authorList>
    </citation>
    <scope>NUCLEOTIDE SEQUENCE [LARGE SCALE GENOMIC DNA]</scope>
    <source>
        <strain evidence="3 5">DSM 40555</strain>
    </source>
</reference>
<gene>
    <name evidence="2" type="ORF">Sliba_05120</name>
    <name evidence="3" type="ORF">STRLI_000582</name>
</gene>
<evidence type="ECO:0000313" key="3">
    <source>
        <dbReference type="EMBL" id="WAT94910.1"/>
    </source>
</evidence>
<evidence type="ECO:0000256" key="1">
    <source>
        <dbReference type="SAM" id="Phobius"/>
    </source>
</evidence>
<keyword evidence="5" id="KW-1185">Reference proteome</keyword>
<feature type="transmembrane region" description="Helical" evidence="1">
    <location>
        <begin position="12"/>
        <end position="29"/>
    </location>
</feature>
<keyword evidence="1" id="KW-0472">Membrane</keyword>
<accession>A0A640T8J3</accession>
<sequence length="71" mass="7537">MQLGLLIGLTRLRVALMIAGLAFFMGLTAPLGIRVLLLALIVAAVVFDGAVEDQRTKKPAATSHDDYRTAA</sequence>
<evidence type="ECO:0000313" key="2">
    <source>
        <dbReference type="EMBL" id="GFE20059.1"/>
    </source>
</evidence>
<name>A0A640T8J3_STRNI</name>
<dbReference type="Proteomes" id="UP000429552">
    <property type="component" value="Unassembled WGS sequence"/>
</dbReference>
<dbReference type="EMBL" id="BLIP01000001">
    <property type="protein sequence ID" value="GFE20059.1"/>
    <property type="molecule type" value="Genomic_DNA"/>
</dbReference>
<dbReference type="AlphaFoldDB" id="A0A640T8J3"/>
<dbReference type="RefSeq" id="WP_159484075.1">
    <property type="nucleotide sequence ID" value="NZ_BLIP01000001.1"/>
</dbReference>
<proteinExistence type="predicted"/>
<dbReference type="Proteomes" id="UP001210609">
    <property type="component" value="Chromosome"/>
</dbReference>
<protein>
    <submittedName>
        <fullName evidence="2">Uncharacterized protein</fullName>
    </submittedName>
</protein>